<name>A0A934S1J8_9BACT</name>
<organism evidence="3 4">
    <name type="scientific">Pelagicoccus mobilis</name>
    <dbReference type="NCBI Taxonomy" id="415221"/>
    <lineage>
        <taxon>Bacteria</taxon>
        <taxon>Pseudomonadati</taxon>
        <taxon>Verrucomicrobiota</taxon>
        <taxon>Opitutia</taxon>
        <taxon>Puniceicoccales</taxon>
        <taxon>Pelagicoccaceae</taxon>
        <taxon>Pelagicoccus</taxon>
    </lineage>
</organism>
<proteinExistence type="predicted"/>
<sequence>MDQPTPTKVLRHVVLFKFSDGVTPEDVREIESAFIALPGKIPQILDFEWGTDVSVEGKADGFTHCFFVSFASDEDRAVYLPHPEHKKFGQILRKNDRLDKVLVFDYWACS</sequence>
<comment type="subunit">
    <text evidence="1">Homodimer.</text>
</comment>
<dbReference type="Proteomes" id="UP000617628">
    <property type="component" value="Unassembled WGS sequence"/>
</dbReference>
<dbReference type="SUPFAM" id="SSF54909">
    <property type="entry name" value="Dimeric alpha+beta barrel"/>
    <property type="match status" value="1"/>
</dbReference>
<dbReference type="Gene3D" id="3.30.70.100">
    <property type="match status" value="1"/>
</dbReference>
<dbReference type="EMBL" id="JAENIL010000112">
    <property type="protein sequence ID" value="MBK1880661.1"/>
    <property type="molecule type" value="Genomic_DNA"/>
</dbReference>
<dbReference type="SMART" id="SM00886">
    <property type="entry name" value="Dabb"/>
    <property type="match status" value="1"/>
</dbReference>
<dbReference type="Pfam" id="PF07876">
    <property type="entry name" value="Dabb"/>
    <property type="match status" value="1"/>
</dbReference>
<dbReference type="RefSeq" id="WP_200359863.1">
    <property type="nucleotide sequence ID" value="NZ_JAENIL010000112.1"/>
</dbReference>
<keyword evidence="4" id="KW-1185">Reference proteome</keyword>
<dbReference type="AlphaFoldDB" id="A0A934S1J8"/>
<feature type="domain" description="Stress-response A/B barrel" evidence="2">
    <location>
        <begin position="10"/>
        <end position="106"/>
    </location>
</feature>
<dbReference type="PANTHER" id="PTHR33178:SF10">
    <property type="entry name" value="STRESS-RESPONSE A_B BARREL DOMAIN-CONTAINING PROTEIN"/>
    <property type="match status" value="1"/>
</dbReference>
<evidence type="ECO:0000313" key="3">
    <source>
        <dbReference type="EMBL" id="MBK1880661.1"/>
    </source>
</evidence>
<dbReference type="InterPro" id="IPR044662">
    <property type="entry name" value="HS1/DABB1-like"/>
</dbReference>
<accession>A0A934S1J8</accession>
<gene>
    <name evidence="3" type="ORF">JIN87_27490</name>
</gene>
<evidence type="ECO:0000256" key="1">
    <source>
        <dbReference type="ARBA" id="ARBA00011738"/>
    </source>
</evidence>
<dbReference type="PANTHER" id="PTHR33178">
    <property type="match status" value="1"/>
</dbReference>
<dbReference type="PROSITE" id="PS51502">
    <property type="entry name" value="S_R_A_B_BARREL"/>
    <property type="match status" value="1"/>
</dbReference>
<dbReference type="InterPro" id="IPR011008">
    <property type="entry name" value="Dimeric_a/b-barrel"/>
</dbReference>
<evidence type="ECO:0000259" key="2">
    <source>
        <dbReference type="PROSITE" id="PS51502"/>
    </source>
</evidence>
<evidence type="ECO:0000313" key="4">
    <source>
        <dbReference type="Proteomes" id="UP000617628"/>
    </source>
</evidence>
<comment type="caution">
    <text evidence="3">The sequence shown here is derived from an EMBL/GenBank/DDBJ whole genome shotgun (WGS) entry which is preliminary data.</text>
</comment>
<protein>
    <submittedName>
        <fullName evidence="3">Dabb family protein</fullName>
    </submittedName>
</protein>
<dbReference type="InterPro" id="IPR013097">
    <property type="entry name" value="Dabb"/>
</dbReference>
<reference evidence="3" key="1">
    <citation type="submission" date="2021-01" db="EMBL/GenBank/DDBJ databases">
        <title>Modified the classification status of verrucomicrobia.</title>
        <authorList>
            <person name="Feng X."/>
        </authorList>
    </citation>
    <scope>NUCLEOTIDE SEQUENCE</scope>
    <source>
        <strain evidence="3">KCTC 13126</strain>
    </source>
</reference>